<dbReference type="InterPro" id="IPR032675">
    <property type="entry name" value="LRR_dom_sf"/>
</dbReference>
<evidence type="ECO:0000313" key="2">
    <source>
        <dbReference type="Proteomes" id="UP001472677"/>
    </source>
</evidence>
<dbReference type="PANTHER" id="PTHR48007">
    <property type="entry name" value="LEUCINE-RICH REPEAT RECEPTOR-LIKE PROTEIN KINASE PXC1"/>
    <property type="match status" value="1"/>
</dbReference>
<reference evidence="1 2" key="1">
    <citation type="journal article" date="2024" name="G3 (Bethesda)">
        <title>Genome assembly of Hibiscus sabdariffa L. provides insights into metabolisms of medicinal natural products.</title>
        <authorList>
            <person name="Kim T."/>
        </authorList>
    </citation>
    <scope>NUCLEOTIDE SEQUENCE [LARGE SCALE GENOMIC DNA]</scope>
    <source>
        <strain evidence="1">TK-2024</strain>
        <tissue evidence="1">Old leaves</tissue>
    </source>
</reference>
<gene>
    <name evidence="1" type="ORF">V6N12_074977</name>
</gene>
<name>A0ABR2BZ86_9ROSI</name>
<dbReference type="PANTHER" id="PTHR48007:SF36">
    <property type="entry name" value="RECEPTOR PROTEIN KINASE-LIKE PROTEIN ZAR1"/>
    <property type="match status" value="1"/>
</dbReference>
<dbReference type="InterPro" id="IPR046959">
    <property type="entry name" value="PRK1-6/SRF4-like"/>
</dbReference>
<evidence type="ECO:0000313" key="1">
    <source>
        <dbReference type="EMBL" id="KAK8512398.1"/>
    </source>
</evidence>
<comment type="caution">
    <text evidence="1">The sequence shown here is derived from an EMBL/GenBank/DDBJ whole genome shotgun (WGS) entry which is preliminary data.</text>
</comment>
<dbReference type="Proteomes" id="UP001472677">
    <property type="component" value="Unassembled WGS sequence"/>
</dbReference>
<dbReference type="Gene3D" id="3.80.10.10">
    <property type="entry name" value="Ribonuclease Inhibitor"/>
    <property type="match status" value="1"/>
</dbReference>
<protein>
    <recommendedName>
        <fullName evidence="3">Leucine-rich repeat-containing N-terminal plant-type domain-containing protein</fullName>
    </recommendedName>
</protein>
<proteinExistence type="predicted"/>
<organism evidence="1 2">
    <name type="scientific">Hibiscus sabdariffa</name>
    <name type="common">roselle</name>
    <dbReference type="NCBI Taxonomy" id="183260"/>
    <lineage>
        <taxon>Eukaryota</taxon>
        <taxon>Viridiplantae</taxon>
        <taxon>Streptophyta</taxon>
        <taxon>Embryophyta</taxon>
        <taxon>Tracheophyta</taxon>
        <taxon>Spermatophyta</taxon>
        <taxon>Magnoliopsida</taxon>
        <taxon>eudicotyledons</taxon>
        <taxon>Gunneridae</taxon>
        <taxon>Pentapetalae</taxon>
        <taxon>rosids</taxon>
        <taxon>malvids</taxon>
        <taxon>Malvales</taxon>
        <taxon>Malvaceae</taxon>
        <taxon>Malvoideae</taxon>
        <taxon>Hibiscus</taxon>
    </lineage>
</organism>
<dbReference type="EMBL" id="JBBPBM010000072">
    <property type="protein sequence ID" value="KAK8512398.1"/>
    <property type="molecule type" value="Genomic_DNA"/>
</dbReference>
<evidence type="ECO:0008006" key="3">
    <source>
        <dbReference type="Google" id="ProtNLM"/>
    </source>
</evidence>
<dbReference type="SUPFAM" id="SSF52058">
    <property type="entry name" value="L domain-like"/>
    <property type="match status" value="1"/>
</dbReference>
<sequence>MVDERGEWNWSRLWGLLPMETLERLAACPPPRSHYGDDVPGWRWDDNRKFTALAWRGEYIFRFGASYYGSCVVVGFWMRTSWSGKGYLKRDAGFVDWNEDDVMLCNWSGISCKNMSSFPFPRVTGNIVFKKNLRGYILPELRNLIYLRRLNLHNNNFYDSIPDQLFNATPLHNMFMYGNNL</sequence>
<accession>A0ABR2BZ86</accession>
<keyword evidence="2" id="KW-1185">Reference proteome</keyword>